<dbReference type="EMBL" id="BGPR01001475">
    <property type="protein sequence ID" value="GBM54809.1"/>
    <property type="molecule type" value="Genomic_DNA"/>
</dbReference>
<keyword evidence="2" id="KW-1185">Reference proteome</keyword>
<name>A0A4Y2GPU5_ARAVE</name>
<gene>
    <name evidence="1" type="ORF">AVEN_6237_1</name>
</gene>
<evidence type="ECO:0000313" key="2">
    <source>
        <dbReference type="Proteomes" id="UP000499080"/>
    </source>
</evidence>
<accession>A0A4Y2GPU5</accession>
<reference evidence="1 2" key="1">
    <citation type="journal article" date="2019" name="Sci. Rep.">
        <title>Orb-weaving spider Araneus ventricosus genome elucidates the spidroin gene catalogue.</title>
        <authorList>
            <person name="Kono N."/>
            <person name="Nakamura H."/>
            <person name="Ohtoshi R."/>
            <person name="Moran D.A.P."/>
            <person name="Shinohara A."/>
            <person name="Yoshida Y."/>
            <person name="Fujiwara M."/>
            <person name="Mori M."/>
            <person name="Tomita M."/>
            <person name="Arakawa K."/>
        </authorList>
    </citation>
    <scope>NUCLEOTIDE SEQUENCE [LARGE SCALE GENOMIC DNA]</scope>
</reference>
<protein>
    <submittedName>
        <fullName evidence="1">Uncharacterized protein</fullName>
    </submittedName>
</protein>
<dbReference type="AlphaFoldDB" id="A0A4Y2GPU5"/>
<evidence type="ECO:0000313" key="1">
    <source>
        <dbReference type="EMBL" id="GBM54809.1"/>
    </source>
</evidence>
<comment type="caution">
    <text evidence="1">The sequence shown here is derived from an EMBL/GenBank/DDBJ whole genome shotgun (WGS) entry which is preliminary data.</text>
</comment>
<sequence>MKRTPPELAPLSKLPHHTSGSIFGPDGFNVTKPAYTAVLQWNQDSSLEPSGPKVQILPPGHRCLMNKTGLTTVSRSSFEEGKRTVIVCCRIPKPSALLRMRQAELISPK</sequence>
<dbReference type="Proteomes" id="UP000499080">
    <property type="component" value="Unassembled WGS sequence"/>
</dbReference>
<organism evidence="1 2">
    <name type="scientific">Araneus ventricosus</name>
    <name type="common">Orbweaver spider</name>
    <name type="synonym">Epeira ventricosa</name>
    <dbReference type="NCBI Taxonomy" id="182803"/>
    <lineage>
        <taxon>Eukaryota</taxon>
        <taxon>Metazoa</taxon>
        <taxon>Ecdysozoa</taxon>
        <taxon>Arthropoda</taxon>
        <taxon>Chelicerata</taxon>
        <taxon>Arachnida</taxon>
        <taxon>Araneae</taxon>
        <taxon>Araneomorphae</taxon>
        <taxon>Entelegynae</taxon>
        <taxon>Araneoidea</taxon>
        <taxon>Araneidae</taxon>
        <taxon>Araneus</taxon>
    </lineage>
</organism>
<proteinExistence type="predicted"/>